<dbReference type="EMBL" id="JTHP01000094">
    <property type="protein sequence ID" value="KJD42704.1"/>
    <property type="molecule type" value="Genomic_DNA"/>
</dbReference>
<proteinExistence type="predicted"/>
<dbReference type="AlphaFoldDB" id="A0A0D7WUL9"/>
<protein>
    <recommendedName>
        <fullName evidence="1">Novel STAND NTPase 3 domain-containing protein</fullName>
    </recommendedName>
</protein>
<name>A0A0D7WUL9_9BACL</name>
<gene>
    <name evidence="2" type="ORF">QD47_26750</name>
</gene>
<dbReference type="Proteomes" id="UP000032534">
    <property type="component" value="Unassembled WGS sequence"/>
</dbReference>
<evidence type="ECO:0000313" key="2">
    <source>
        <dbReference type="EMBL" id="KJD42704.1"/>
    </source>
</evidence>
<accession>A0A0D7WUL9</accession>
<reference evidence="2 3" key="1">
    <citation type="submission" date="2014-11" db="EMBL/GenBank/DDBJ databases">
        <title>Draft Genome Sequences of Paenibacillus polymyxa NRRL B-30509 and Paenibacillus terrae NRRL B-30644, Strains from a Poultry Environment that Produce Tridecaptin A and Paenicidins.</title>
        <authorList>
            <person name="van Belkum M.J."/>
            <person name="Lohans C.T."/>
            <person name="Vederas J.C."/>
        </authorList>
    </citation>
    <scope>NUCLEOTIDE SEQUENCE [LARGE SCALE GENOMIC DNA]</scope>
    <source>
        <strain evidence="2 3">NRRL B-30644</strain>
    </source>
</reference>
<sequence length="896" mass="106533">MYKFYRSDKKQLFVVDDFLGVNYVNNQVKNGESKIYRMLKSIISGDNHKIILISRKNILFEGMKLIQELKSIMHNMTVELSLKSLKNADKTRILWSILKKLNLKYSCLQSIVIVSDRIIDHENYNPRLISDAIHHISKMECDGVLAIKILLEALENPNKIYERMYNHLQEISESAVYLGLCMTIFASPVELNILRKCYGELQKSLPWKKWQSFDDALNQFSSSFCFVRDLTFKKTLNYVEFEVKKTIAGFNNHSMLGYWRTLISKNLSLYGPNIIKHIDLMNSILFFAHELPLLNLIDEHNNMEFEQTIIPGIIDKIDKDYAILDFVYLNGLDYICEDDRFTDFYLSSDYTDSYNLKLKQILNLNERYNSEKLRAVIEKLKTFFIKSLLKDDFHALSHEEKYAVPKIVDKLIKQGFEIPDMKEILDSYRLKINFLRFYIVFYEFRDIYGEEAFDSYFQENYNEISDSIIRLIHDDYDFYASDGMEFEIEQLLFGDVPKAFELYSFKVKKELLKAMRALEKTLNRDGYAVKWNRSHSNFEEITNNKPGISQPEFLEEDNFLEETSEKKFMEELLPYRYWDDLYDWDSLINLVGIVDCGNEILDQVHKDFFKGESKWEGVYYSINPLFLAKIIDEYKRGNRIENQIYKFFDNMFNSIETTEYDILTRIAMAAKEHNETYFNRGNLKQWLNISNDEWNLIKKSTYLGHNNGWFYFIATEIQVYLLCKNINDHSYEKDKIQDLINWIIDDSEFHFYIYNVFGILIEFFEDESKYYLYRSINPFIERMKELNGTEQLAFGLFSVYSHQEMNNEKEVTSTINDWILLRFLEMLEVEFIEVATDLSYDVFQKIATSKSETECTIDYEYCLTHSEKLTALLNDSVEQIIKDDLTKIDNFIEQYF</sequence>
<feature type="domain" description="Novel STAND NTPase 3" evidence="1">
    <location>
        <begin position="3"/>
        <end position="98"/>
    </location>
</feature>
<evidence type="ECO:0000313" key="3">
    <source>
        <dbReference type="Proteomes" id="UP000032534"/>
    </source>
</evidence>
<dbReference type="InterPro" id="IPR049050">
    <property type="entry name" value="nSTAND3"/>
</dbReference>
<comment type="caution">
    <text evidence="2">The sequence shown here is derived from an EMBL/GenBank/DDBJ whole genome shotgun (WGS) entry which is preliminary data.</text>
</comment>
<organism evidence="2 3">
    <name type="scientific">Paenibacillus terrae</name>
    <dbReference type="NCBI Taxonomy" id="159743"/>
    <lineage>
        <taxon>Bacteria</taxon>
        <taxon>Bacillati</taxon>
        <taxon>Bacillota</taxon>
        <taxon>Bacilli</taxon>
        <taxon>Bacillales</taxon>
        <taxon>Paenibacillaceae</taxon>
        <taxon>Paenibacillus</taxon>
    </lineage>
</organism>
<dbReference type="Pfam" id="PF20720">
    <property type="entry name" value="nSTAND3"/>
    <property type="match status" value="1"/>
</dbReference>
<evidence type="ECO:0000259" key="1">
    <source>
        <dbReference type="Pfam" id="PF20720"/>
    </source>
</evidence>
<keyword evidence="3" id="KW-1185">Reference proteome</keyword>
<dbReference type="PATRIC" id="fig|159743.3.peg.5949"/>